<dbReference type="PANTHER" id="PTHR33206:SF1">
    <property type="entry name" value="DNA-DIRECTED DNA POLYMERASE"/>
    <property type="match status" value="1"/>
</dbReference>
<dbReference type="EnsemblMetazoa" id="G21438.1">
    <property type="protein sequence ID" value="G21438.1:cds"/>
    <property type="gene ID" value="G21438"/>
</dbReference>
<dbReference type="InterPro" id="IPR043502">
    <property type="entry name" value="DNA/RNA_pol_sf"/>
</dbReference>
<organism evidence="2 3">
    <name type="scientific">Magallana gigas</name>
    <name type="common">Pacific oyster</name>
    <name type="synonym">Crassostrea gigas</name>
    <dbReference type="NCBI Taxonomy" id="29159"/>
    <lineage>
        <taxon>Eukaryota</taxon>
        <taxon>Metazoa</taxon>
        <taxon>Spiralia</taxon>
        <taxon>Lophotrochozoa</taxon>
        <taxon>Mollusca</taxon>
        <taxon>Bivalvia</taxon>
        <taxon>Autobranchia</taxon>
        <taxon>Pteriomorphia</taxon>
        <taxon>Ostreida</taxon>
        <taxon>Ostreoidea</taxon>
        <taxon>Ostreidae</taxon>
        <taxon>Magallana</taxon>
    </lineage>
</organism>
<evidence type="ECO:0000256" key="1">
    <source>
        <dbReference type="SAM" id="Coils"/>
    </source>
</evidence>
<dbReference type="Gene3D" id="3.40.960.10">
    <property type="entry name" value="VSR Endonuclease"/>
    <property type="match status" value="1"/>
</dbReference>
<evidence type="ECO:0000313" key="2">
    <source>
        <dbReference type="EnsemblMetazoa" id="G21438.1:cds"/>
    </source>
</evidence>
<dbReference type="AlphaFoldDB" id="A0A8W8JZ70"/>
<dbReference type="Proteomes" id="UP000005408">
    <property type="component" value="Unassembled WGS sequence"/>
</dbReference>
<accession>A0A8W8JZ70</accession>
<sequence length="940" mass="109762">MDEERIHVDLPEYITKNKNLRALENLEQQLEHWTEKKETEESHAPDLMTNALSKLLGKFTFYCQQVPVLGFNSARYDLNLIKKHIAKYLCLHETQGVTIKKNNTYTCLSNESLRFLDITNFLAPGASYSQFLKAYGIPEAKGFFPYEYLDDFSRLEEGALPPHRAFYSSLKQKNISEEEYDFCKTVWEREKMSCLRDFLIWYNNLDVSPFVSAVTKLQNFYFQKKIDIFKTAMSVPGIARQMLFNASARTGTSFSLFGEEDKDLFYSVKNNIIGGPSIIFHRHAKAEETFIRNNPEKPCKKVVGYDANALYLWALDQEMPTGAFVRRLPENNFRPVVREKYMAQYNWLNWVAHASGVQIQHKMNTGREKRVGAFPVDGYCGATNTVFQFQGCYFHGHDCALTKSIRNKKWLESKQQKFKRTQETTEYIRKEGYQVVEIWECEYRELKRVRPDLRAIADQSLPTFYKTHKSDVTENQILQAVYDGSLFGMVEVDITTPEKWDDDWQQERSPQEHFEEMAPIFCTADVPFHLIGEHMQEHVRTNDLSENPRRLLIGGTRARKILIATPLLQWYLKQGLHVTRIYQVIEYVPGRCFRDFVHEVSTARRQGDEDATMSIIADTQKLIGNCGYGGLIMDQSKHRHVTYVQGTNAASDEVNDPLFISVTELQDEIYEVEKAKKTITFDLPIQLGYFILQYAKLRMLQFYYDFMVPHISRQDFQYCEMDTDSAYMSISGKTIEDVIRPDMMASYRQGIYGFCSDANIEADDQFHWFPRQCCVKHQRFDKRTPGLEGDEMISLCSKTYIVKKTITRDPRRQLLAEKLLRKTKKLKEKRTKKSIPKTYHVVKFSCKGISKRFVDSPFYTFKQVLKTKQHGKGMNKGFRARNNAIYTYQQERFGFSYFYCKRQVQANGVDTKVLDIELCPERKDSLDVSNEQILLELMDD</sequence>
<dbReference type="SUPFAM" id="SSF56672">
    <property type="entry name" value="DNA/RNA polymerases"/>
    <property type="match status" value="1"/>
</dbReference>
<evidence type="ECO:0000313" key="3">
    <source>
        <dbReference type="Proteomes" id="UP000005408"/>
    </source>
</evidence>
<keyword evidence="1" id="KW-0175">Coiled coil</keyword>
<proteinExistence type="predicted"/>
<dbReference type="PANTHER" id="PTHR33206">
    <property type="entry name" value="PROTEIN CBG10425"/>
    <property type="match status" value="1"/>
</dbReference>
<dbReference type="GO" id="GO:0006281">
    <property type="term" value="P:DNA repair"/>
    <property type="evidence" value="ECO:0007669"/>
    <property type="project" value="UniProtKB-ARBA"/>
</dbReference>
<reference evidence="2" key="1">
    <citation type="submission" date="2022-08" db="UniProtKB">
        <authorList>
            <consortium name="EnsemblMetazoa"/>
        </authorList>
    </citation>
    <scope>IDENTIFICATION</scope>
    <source>
        <strain evidence="2">05x7-T-G4-1.051#20</strain>
    </source>
</reference>
<name>A0A8W8JZ70_MAGGI</name>
<dbReference type="SUPFAM" id="SSF52980">
    <property type="entry name" value="Restriction endonuclease-like"/>
    <property type="match status" value="1"/>
</dbReference>
<protein>
    <recommendedName>
        <fullName evidence="4">DNA-directed DNA polymerase</fullName>
    </recommendedName>
</protein>
<keyword evidence="3" id="KW-1185">Reference proteome</keyword>
<dbReference type="InterPro" id="IPR011335">
    <property type="entry name" value="Restrct_endonuc-II-like"/>
</dbReference>
<evidence type="ECO:0008006" key="4">
    <source>
        <dbReference type="Google" id="ProtNLM"/>
    </source>
</evidence>
<feature type="coiled-coil region" evidence="1">
    <location>
        <begin position="16"/>
        <end position="43"/>
    </location>
</feature>